<dbReference type="InterPro" id="IPR032365">
    <property type="entry name" value="PUFD"/>
</dbReference>
<evidence type="ECO:0000259" key="2">
    <source>
        <dbReference type="Pfam" id="PF16553"/>
    </source>
</evidence>
<feature type="domain" description="BCL-6 corepressor PCGF1 binding" evidence="2">
    <location>
        <begin position="5"/>
        <end position="119"/>
    </location>
</feature>
<evidence type="ECO:0000256" key="1">
    <source>
        <dbReference type="ARBA" id="ARBA00034703"/>
    </source>
</evidence>
<dbReference type="Pfam" id="PF16553">
    <property type="entry name" value="PUFD"/>
    <property type="match status" value="1"/>
</dbReference>
<protein>
    <recommendedName>
        <fullName evidence="2">BCL-6 corepressor PCGF1 binding domain-containing protein</fullName>
    </recommendedName>
</protein>
<evidence type="ECO:0000313" key="3">
    <source>
        <dbReference type="Ensembl" id="ENSPKIP00000020018.1"/>
    </source>
</evidence>
<keyword evidence="4" id="KW-1185">Reference proteome</keyword>
<organism evidence="3 4">
    <name type="scientific">Paramormyrops kingsleyae</name>
    <dbReference type="NCBI Taxonomy" id="1676925"/>
    <lineage>
        <taxon>Eukaryota</taxon>
        <taxon>Metazoa</taxon>
        <taxon>Chordata</taxon>
        <taxon>Craniata</taxon>
        <taxon>Vertebrata</taxon>
        <taxon>Euteleostomi</taxon>
        <taxon>Actinopterygii</taxon>
        <taxon>Neopterygii</taxon>
        <taxon>Teleostei</taxon>
        <taxon>Osteoglossocephala</taxon>
        <taxon>Osteoglossomorpha</taxon>
        <taxon>Osteoglossiformes</taxon>
        <taxon>Mormyridae</taxon>
        <taxon>Paramormyrops</taxon>
    </lineage>
</organism>
<dbReference type="GO" id="GO:0000122">
    <property type="term" value="P:negative regulation of transcription by RNA polymerase II"/>
    <property type="evidence" value="ECO:0007669"/>
    <property type="project" value="TreeGrafter"/>
</dbReference>
<proteinExistence type="inferred from homology"/>
<reference evidence="3" key="1">
    <citation type="submission" date="2025-08" db="UniProtKB">
        <authorList>
            <consortium name="Ensembl"/>
        </authorList>
    </citation>
    <scope>IDENTIFICATION</scope>
</reference>
<dbReference type="PANTHER" id="PTHR24117:SF6">
    <property type="entry name" value="BCL-6 COREPRESSOR-LIKE PROTEIN 1"/>
    <property type="match status" value="1"/>
</dbReference>
<dbReference type="InterPro" id="IPR038227">
    <property type="entry name" value="PUFD_som_sf"/>
</dbReference>
<dbReference type="Ensembl" id="ENSPKIT00000000628.1">
    <property type="protein sequence ID" value="ENSPKIP00000020018.1"/>
    <property type="gene ID" value="ENSPKIG00000004956.1"/>
</dbReference>
<evidence type="ECO:0000313" key="4">
    <source>
        <dbReference type="Proteomes" id="UP000261540"/>
    </source>
</evidence>
<dbReference type="STRING" id="1676925.ENSPKIP00000020018"/>
<dbReference type="GO" id="GO:0005634">
    <property type="term" value="C:nucleus"/>
    <property type="evidence" value="ECO:0007669"/>
    <property type="project" value="TreeGrafter"/>
</dbReference>
<dbReference type="InterPro" id="IPR047144">
    <property type="entry name" value="BCOR-like"/>
</dbReference>
<dbReference type="Gene3D" id="3.10.260.40">
    <property type="entry name" value="BCL-6 corepressor, PCGF1 binding domain"/>
    <property type="match status" value="1"/>
</dbReference>
<dbReference type="GeneTree" id="ENSGT00940000153737"/>
<reference evidence="3" key="2">
    <citation type="submission" date="2025-09" db="UniProtKB">
        <authorList>
            <consortium name="Ensembl"/>
        </authorList>
    </citation>
    <scope>IDENTIFICATION</scope>
</reference>
<name>A0A3B3RP09_9TELE</name>
<dbReference type="AlphaFoldDB" id="A0A3B3RP09"/>
<sequence>MATEKDHFLFEFSADPLLPCYHVQVSLSQFCNWFLLSDVLKRLKMSARIFRARYPQFEVASVPHAELRRQVAVSQVTPVPRGLLRGEGEEEDMEGPVELVRCVPDLQGLLGSTVQILEEERS</sequence>
<comment type="similarity">
    <text evidence="1">Belongs to the BCOR family.</text>
</comment>
<dbReference type="Proteomes" id="UP000261540">
    <property type="component" value="Unplaced"/>
</dbReference>
<dbReference type="GO" id="GO:0003714">
    <property type="term" value="F:transcription corepressor activity"/>
    <property type="evidence" value="ECO:0007669"/>
    <property type="project" value="TreeGrafter"/>
</dbReference>
<dbReference type="PANTHER" id="PTHR24117">
    <property type="entry name" value="AGAP007537-PB"/>
    <property type="match status" value="1"/>
</dbReference>
<accession>A0A3B3RP09</accession>